<keyword evidence="3" id="KW-1185">Reference proteome</keyword>
<dbReference type="RefSeq" id="XP_060418284.1">
    <property type="nucleotide sequence ID" value="XM_060552911.1"/>
</dbReference>
<name>A0AAD8QAK4_9PEZI</name>
<evidence type="ECO:0000313" key="3">
    <source>
        <dbReference type="Proteomes" id="UP001230504"/>
    </source>
</evidence>
<comment type="caution">
    <text evidence="2">The sequence shown here is derived from an EMBL/GenBank/DDBJ whole genome shotgun (WGS) entry which is preliminary data.</text>
</comment>
<reference evidence="2" key="1">
    <citation type="submission" date="2021-06" db="EMBL/GenBank/DDBJ databases">
        <title>Comparative genomics, transcriptomics and evolutionary studies reveal genomic signatures of adaptation to plant cell wall in hemibiotrophic fungi.</title>
        <authorList>
            <consortium name="DOE Joint Genome Institute"/>
            <person name="Baroncelli R."/>
            <person name="Diaz J.F."/>
            <person name="Benocci T."/>
            <person name="Peng M."/>
            <person name="Battaglia E."/>
            <person name="Haridas S."/>
            <person name="Andreopoulos W."/>
            <person name="Labutti K."/>
            <person name="Pangilinan J."/>
            <person name="Floch G.L."/>
            <person name="Makela M.R."/>
            <person name="Henrissat B."/>
            <person name="Grigoriev I.V."/>
            <person name="Crouch J.A."/>
            <person name="De Vries R.P."/>
            <person name="Sukno S.A."/>
            <person name="Thon M.R."/>
        </authorList>
    </citation>
    <scope>NUCLEOTIDE SEQUENCE</scope>
    <source>
        <strain evidence="2">CBS 125086</strain>
    </source>
</reference>
<proteinExistence type="predicted"/>
<feature type="region of interest" description="Disordered" evidence="1">
    <location>
        <begin position="1"/>
        <end position="28"/>
    </location>
</feature>
<accession>A0AAD8QAK4</accession>
<evidence type="ECO:0000256" key="1">
    <source>
        <dbReference type="SAM" id="MobiDB-lite"/>
    </source>
</evidence>
<evidence type="ECO:0000313" key="2">
    <source>
        <dbReference type="EMBL" id="KAK1597494.1"/>
    </source>
</evidence>
<dbReference type="Proteomes" id="UP001230504">
    <property type="component" value="Unassembled WGS sequence"/>
</dbReference>
<protein>
    <submittedName>
        <fullName evidence="2">Uncharacterized protein</fullName>
    </submittedName>
</protein>
<dbReference type="AlphaFoldDB" id="A0AAD8QAK4"/>
<gene>
    <name evidence="2" type="ORF">LY79DRAFT_387557</name>
</gene>
<feature type="compositionally biased region" description="Polar residues" evidence="1">
    <location>
        <begin position="1"/>
        <end position="13"/>
    </location>
</feature>
<dbReference type="EMBL" id="JAHLJV010000008">
    <property type="protein sequence ID" value="KAK1597494.1"/>
    <property type="molecule type" value="Genomic_DNA"/>
</dbReference>
<sequence length="195" mass="22153">MRLSVDSQDQSYPETDHRPGQTQQPSHGRCFRAYSQGQARPSLRILTWPPLSSSASSRVQLRPGRQATHPLSIGQRHTAWGRWSCYLRLRRDGEMERREAFRFWHEDRGDARHDACRHENSANPEMQAARQLGIVAATSHCKGPRHISRLGQSPHFPPSGQALPLIPVEAHRHFFSLLKLWHGSTGPPLPRSSPN</sequence>
<dbReference type="GeneID" id="85437151"/>
<organism evidence="2 3">
    <name type="scientific">Colletotrichum navitas</name>
    <dbReference type="NCBI Taxonomy" id="681940"/>
    <lineage>
        <taxon>Eukaryota</taxon>
        <taxon>Fungi</taxon>
        <taxon>Dikarya</taxon>
        <taxon>Ascomycota</taxon>
        <taxon>Pezizomycotina</taxon>
        <taxon>Sordariomycetes</taxon>
        <taxon>Hypocreomycetidae</taxon>
        <taxon>Glomerellales</taxon>
        <taxon>Glomerellaceae</taxon>
        <taxon>Colletotrichum</taxon>
        <taxon>Colletotrichum graminicola species complex</taxon>
    </lineage>
</organism>